<gene>
    <name evidence="3" type="ORF">KC19_VG184500</name>
</gene>
<evidence type="ECO:0000313" key="3">
    <source>
        <dbReference type="EMBL" id="KAG0573519.1"/>
    </source>
</evidence>
<dbReference type="GO" id="GO:0005819">
    <property type="term" value="C:spindle"/>
    <property type="evidence" value="ECO:0007669"/>
    <property type="project" value="InterPro"/>
</dbReference>
<dbReference type="EMBL" id="CM026426">
    <property type="protein sequence ID" value="KAG0573519.1"/>
    <property type="molecule type" value="Genomic_DNA"/>
</dbReference>
<accession>A0A8T0HRX1</accession>
<keyword evidence="4" id="KW-1185">Reference proteome</keyword>
<reference evidence="3" key="1">
    <citation type="submission" date="2020-06" db="EMBL/GenBank/DDBJ databases">
        <title>WGS assembly of Ceratodon purpureus strain R40.</title>
        <authorList>
            <person name="Carey S.B."/>
            <person name="Jenkins J."/>
            <person name="Shu S."/>
            <person name="Lovell J.T."/>
            <person name="Sreedasyam A."/>
            <person name="Maumus F."/>
            <person name="Tiley G.P."/>
            <person name="Fernandez-Pozo N."/>
            <person name="Barry K."/>
            <person name="Chen C."/>
            <person name="Wang M."/>
            <person name="Lipzen A."/>
            <person name="Daum C."/>
            <person name="Saski C.A."/>
            <person name="Payton A.C."/>
            <person name="Mcbreen J.C."/>
            <person name="Conrad R.E."/>
            <person name="Kollar L.M."/>
            <person name="Olsson S."/>
            <person name="Huttunen S."/>
            <person name="Landis J.B."/>
            <person name="Wickett N.J."/>
            <person name="Johnson M.G."/>
            <person name="Rensing S.A."/>
            <person name="Grimwood J."/>
            <person name="Schmutz J."/>
            <person name="Mcdaniel S.F."/>
        </authorList>
    </citation>
    <scope>NUCLEOTIDE SEQUENCE</scope>
    <source>
        <strain evidence="3">R40</strain>
    </source>
</reference>
<feature type="domain" description="TPX2 central" evidence="2">
    <location>
        <begin position="47"/>
        <end position="102"/>
    </location>
</feature>
<dbReference type="GO" id="GO:0090307">
    <property type="term" value="P:mitotic spindle assembly"/>
    <property type="evidence" value="ECO:0007669"/>
    <property type="project" value="TreeGrafter"/>
</dbReference>
<evidence type="ECO:0000256" key="1">
    <source>
        <dbReference type="SAM" id="MobiDB-lite"/>
    </source>
</evidence>
<dbReference type="GO" id="GO:0008017">
    <property type="term" value="F:microtubule binding"/>
    <property type="evidence" value="ECO:0007669"/>
    <property type="project" value="TreeGrafter"/>
</dbReference>
<feature type="region of interest" description="Disordered" evidence="1">
    <location>
        <begin position="37"/>
        <end position="68"/>
    </location>
</feature>
<dbReference type="Proteomes" id="UP000822688">
    <property type="component" value="Chromosome V"/>
</dbReference>
<dbReference type="GO" id="GO:0030295">
    <property type="term" value="F:protein kinase activator activity"/>
    <property type="evidence" value="ECO:0007669"/>
    <property type="project" value="TreeGrafter"/>
</dbReference>
<evidence type="ECO:0000259" key="2">
    <source>
        <dbReference type="Pfam" id="PF12214"/>
    </source>
</evidence>
<sequence length="113" mass="13076">MKDRLRRLKNPPTLIIPYEFHLWTEERALTHQGDQLKAKEHEQDKELKLTQAKSPAFETSERARPPRVKSAAELEEEMLAKIPKFKACPLPTKIWDSGTGQLKVILSKFEALQ</sequence>
<dbReference type="PANTHER" id="PTHR14326:SF44">
    <property type="entry name" value="TARGETING PROTEIN FOR XKLP2"/>
    <property type="match status" value="1"/>
</dbReference>
<dbReference type="InterPro" id="IPR027330">
    <property type="entry name" value="TPX2_central_dom"/>
</dbReference>
<protein>
    <recommendedName>
        <fullName evidence="2">TPX2 central domain-containing protein</fullName>
    </recommendedName>
</protein>
<proteinExistence type="predicted"/>
<organism evidence="3 4">
    <name type="scientific">Ceratodon purpureus</name>
    <name type="common">Fire moss</name>
    <name type="synonym">Dicranum purpureum</name>
    <dbReference type="NCBI Taxonomy" id="3225"/>
    <lineage>
        <taxon>Eukaryota</taxon>
        <taxon>Viridiplantae</taxon>
        <taxon>Streptophyta</taxon>
        <taxon>Embryophyta</taxon>
        <taxon>Bryophyta</taxon>
        <taxon>Bryophytina</taxon>
        <taxon>Bryopsida</taxon>
        <taxon>Dicranidae</taxon>
        <taxon>Pseudoditrichales</taxon>
        <taxon>Ditrichaceae</taxon>
        <taxon>Ceratodon</taxon>
    </lineage>
</organism>
<dbReference type="InterPro" id="IPR009675">
    <property type="entry name" value="TPX2_fam"/>
</dbReference>
<comment type="caution">
    <text evidence="3">The sequence shown here is derived from an EMBL/GenBank/DDBJ whole genome shotgun (WGS) entry which is preliminary data.</text>
</comment>
<dbReference type="GO" id="GO:0060236">
    <property type="term" value="P:regulation of mitotic spindle organization"/>
    <property type="evidence" value="ECO:0007669"/>
    <property type="project" value="InterPro"/>
</dbReference>
<evidence type="ECO:0000313" key="4">
    <source>
        <dbReference type="Proteomes" id="UP000822688"/>
    </source>
</evidence>
<dbReference type="GO" id="GO:0005880">
    <property type="term" value="C:nuclear microtubule"/>
    <property type="evidence" value="ECO:0007669"/>
    <property type="project" value="TreeGrafter"/>
</dbReference>
<dbReference type="AlphaFoldDB" id="A0A8T0HRX1"/>
<feature type="compositionally biased region" description="Basic and acidic residues" evidence="1">
    <location>
        <begin position="37"/>
        <end position="48"/>
    </location>
</feature>
<dbReference type="PANTHER" id="PTHR14326">
    <property type="entry name" value="TARGETING PROTEIN FOR XKLP2"/>
    <property type="match status" value="1"/>
</dbReference>
<name>A0A8T0HRX1_CERPU</name>
<dbReference type="Pfam" id="PF12214">
    <property type="entry name" value="TPX2_importin"/>
    <property type="match status" value="1"/>
</dbReference>